<dbReference type="AlphaFoldDB" id="A0A1A9RPL8"/>
<evidence type="ECO:0000313" key="14">
    <source>
        <dbReference type="Proteomes" id="UP000078003"/>
    </source>
</evidence>
<keyword evidence="7 8" id="KW-0131">Cell cycle</keyword>
<comment type="subunit">
    <text evidence="8">Part of a complex composed of FtsB, FtsL and FtsQ.</text>
</comment>
<dbReference type="EMBL" id="LXSF01000007">
    <property type="protein sequence ID" value="OAM16161.1"/>
    <property type="molecule type" value="Genomic_DNA"/>
</dbReference>
<evidence type="ECO:0000256" key="2">
    <source>
        <dbReference type="ARBA" id="ARBA00022475"/>
    </source>
</evidence>
<evidence type="ECO:0000313" key="12">
    <source>
        <dbReference type="EMBL" id="OAM21832.1"/>
    </source>
</evidence>
<keyword evidence="4 8" id="KW-0812">Transmembrane</keyword>
<evidence type="ECO:0000256" key="5">
    <source>
        <dbReference type="ARBA" id="ARBA00022989"/>
    </source>
</evidence>
<dbReference type="InterPro" id="IPR011922">
    <property type="entry name" value="Cell_div_FtsL"/>
</dbReference>
<keyword evidence="6 8" id="KW-0472">Membrane</keyword>
<dbReference type="Pfam" id="PF04999">
    <property type="entry name" value="FtsL"/>
    <property type="match status" value="1"/>
</dbReference>
<comment type="function">
    <text evidence="8">Essential cell division protein. May link together the upstream cell division proteins, which are predominantly cytoplasmic, with the downstream cell division proteins, which are predominantly periplasmic.</text>
</comment>
<evidence type="ECO:0000313" key="10">
    <source>
        <dbReference type="EMBL" id="OAM16161.1"/>
    </source>
</evidence>
<reference evidence="13 14" key="1">
    <citation type="submission" date="2016-05" db="EMBL/GenBank/DDBJ databases">
        <title>Draft genome of Corynebacterium afermentans subsp. afermentans LCDC 88199T.</title>
        <authorList>
            <person name="Bernier A.-M."/>
            <person name="Bernard K."/>
        </authorList>
    </citation>
    <scope>NUCLEOTIDE SEQUENCE [LARGE SCALE GENOMIC DNA]</scope>
    <source>
        <strain evidence="14">NML01-0328</strain>
        <strain evidence="13">NML04-0072</strain>
        <strain evidence="15">NML120819</strain>
    </source>
</reference>
<dbReference type="OrthoDB" id="8613384at2"/>
<dbReference type="RefSeq" id="WP_023887048.1">
    <property type="nucleotide sequence ID" value="NZ_CAJPRZ010000003.1"/>
</dbReference>
<dbReference type="GO" id="GO:0032153">
    <property type="term" value="C:cell division site"/>
    <property type="evidence" value="ECO:0007669"/>
    <property type="project" value="UniProtKB-UniRule"/>
</dbReference>
<evidence type="ECO:0000256" key="4">
    <source>
        <dbReference type="ARBA" id="ARBA00022692"/>
    </source>
</evidence>
<evidence type="ECO:0000256" key="6">
    <source>
        <dbReference type="ARBA" id="ARBA00023136"/>
    </source>
</evidence>
<reference evidence="12" key="2">
    <citation type="submission" date="2016-05" db="EMBL/GenBank/DDBJ databases">
        <authorList>
            <person name="Lavstsen T."/>
            <person name="Jespersen J.S."/>
        </authorList>
    </citation>
    <scope>NUCLEOTIDE SEQUENCE</scope>
    <source>
        <strain evidence="10">NML01-0328</strain>
        <strain evidence="11">NML04-0072</strain>
        <strain evidence="12">NML120819</strain>
    </source>
</reference>
<dbReference type="EMBL" id="LXSH01000019">
    <property type="protein sequence ID" value="OAM21832.1"/>
    <property type="molecule type" value="Genomic_DNA"/>
</dbReference>
<evidence type="ECO:0000256" key="3">
    <source>
        <dbReference type="ARBA" id="ARBA00022618"/>
    </source>
</evidence>
<dbReference type="Proteomes" id="UP000077589">
    <property type="component" value="Unassembled WGS sequence"/>
</dbReference>
<keyword evidence="8" id="KW-0997">Cell inner membrane</keyword>
<evidence type="ECO:0000256" key="8">
    <source>
        <dbReference type="HAMAP-Rule" id="MF_00910"/>
    </source>
</evidence>
<comment type="subcellular location">
    <subcellularLocation>
        <location evidence="8">Cell inner membrane</location>
        <topology evidence="8">Single-pass type II membrane protein</topology>
    </subcellularLocation>
    <subcellularLocation>
        <location evidence="1">Cell membrane</location>
        <topology evidence="1">Single-pass type II membrane protein</topology>
    </subcellularLocation>
    <text evidence="8">Localizes to the division septum where it forms a ring structure.</text>
</comment>
<dbReference type="GO" id="GO:0005886">
    <property type="term" value="C:plasma membrane"/>
    <property type="evidence" value="ECO:0007669"/>
    <property type="project" value="UniProtKB-SubCell"/>
</dbReference>
<comment type="similarity">
    <text evidence="8">Belongs to the FtsL family.</text>
</comment>
<keyword evidence="5 8" id="KW-1133">Transmembrane helix</keyword>
<dbReference type="STRING" id="539.A7P85_07045"/>
<dbReference type="PANTHER" id="PTHR37479">
    <property type="entry name" value="CELL DIVISION PROTEIN FTSL"/>
    <property type="match status" value="1"/>
</dbReference>
<comment type="caution">
    <text evidence="12">The sequence shown here is derived from an EMBL/GenBank/DDBJ whole genome shotgun (WGS) entry which is preliminary data.</text>
</comment>
<keyword evidence="3 8" id="KW-0132">Cell division</keyword>
<dbReference type="NCBIfam" id="TIGR02209">
    <property type="entry name" value="ftsL_broad"/>
    <property type="match status" value="1"/>
</dbReference>
<dbReference type="GO" id="GO:0043093">
    <property type="term" value="P:FtsZ-dependent cytokinesis"/>
    <property type="evidence" value="ECO:0007669"/>
    <property type="project" value="UniProtKB-UniRule"/>
</dbReference>
<name>A0A1A9RPL8_EIKCO</name>
<evidence type="ECO:0000313" key="13">
    <source>
        <dbReference type="Proteomes" id="UP000077589"/>
    </source>
</evidence>
<accession>A0A1A9RPL8</accession>
<keyword evidence="2 8" id="KW-1003">Cell membrane</keyword>
<evidence type="ECO:0000256" key="9">
    <source>
        <dbReference type="NCBIfam" id="TIGR02209"/>
    </source>
</evidence>
<dbReference type="HAMAP" id="MF_00910">
    <property type="entry name" value="FtsL"/>
    <property type="match status" value="1"/>
</dbReference>
<dbReference type="PANTHER" id="PTHR37479:SF1">
    <property type="entry name" value="CELL DIVISION PROTEIN FTSL"/>
    <property type="match status" value="1"/>
</dbReference>
<evidence type="ECO:0000313" key="15">
    <source>
        <dbReference type="Proteomes" id="UP000078103"/>
    </source>
</evidence>
<gene>
    <name evidence="8" type="primary">ftsL</name>
    <name evidence="10" type="ORF">A7P85_07045</name>
    <name evidence="12" type="ORF">A7P89_06575</name>
    <name evidence="11" type="ORF">A7P90_02975</name>
</gene>
<proteinExistence type="inferred from homology"/>
<evidence type="ECO:0000256" key="1">
    <source>
        <dbReference type="ARBA" id="ARBA00004401"/>
    </source>
</evidence>
<dbReference type="EMBL" id="LXSG01000019">
    <property type="protein sequence ID" value="OAM21014.1"/>
    <property type="molecule type" value="Genomic_DNA"/>
</dbReference>
<dbReference type="Proteomes" id="UP000078003">
    <property type="component" value="Unassembled WGS sequence"/>
</dbReference>
<evidence type="ECO:0000313" key="11">
    <source>
        <dbReference type="EMBL" id="OAM21014.1"/>
    </source>
</evidence>
<evidence type="ECO:0000256" key="7">
    <source>
        <dbReference type="ARBA" id="ARBA00023306"/>
    </source>
</evidence>
<sequence length="87" mass="10211">MNKLNIMLFVLVVLSALGVVSVQDSSRESFIVLEKEHQRQADLEEEYRRLQWQQAKLANHSFIKEAAQQQQLQPPTMQNTKIVRLQY</sequence>
<protein>
    <recommendedName>
        <fullName evidence="8 9">Cell division protein FtsL</fullName>
    </recommendedName>
</protein>
<dbReference type="Proteomes" id="UP000078103">
    <property type="component" value="Unassembled WGS sequence"/>
</dbReference>
<organism evidence="12 15">
    <name type="scientific">Eikenella corrodens</name>
    <dbReference type="NCBI Taxonomy" id="539"/>
    <lineage>
        <taxon>Bacteria</taxon>
        <taxon>Pseudomonadati</taxon>
        <taxon>Pseudomonadota</taxon>
        <taxon>Betaproteobacteria</taxon>
        <taxon>Neisseriales</taxon>
        <taxon>Neisseriaceae</taxon>
        <taxon>Eikenella</taxon>
    </lineage>
</organism>